<accession>A0ABM1LBM5</accession>
<dbReference type="Proteomes" id="UP000694871">
    <property type="component" value="Unplaced"/>
</dbReference>
<reference evidence="3" key="1">
    <citation type="submission" date="2025-08" db="UniProtKB">
        <authorList>
            <consortium name="RefSeq"/>
        </authorList>
    </citation>
    <scope>IDENTIFICATION</scope>
</reference>
<evidence type="ECO:0000313" key="3">
    <source>
        <dbReference type="RefSeq" id="XP_015283362.1"/>
    </source>
</evidence>
<evidence type="ECO:0000256" key="1">
    <source>
        <dbReference type="SAM" id="MobiDB-lite"/>
    </source>
</evidence>
<dbReference type="GeneID" id="107124411"/>
<evidence type="ECO:0000313" key="2">
    <source>
        <dbReference type="Proteomes" id="UP000694871"/>
    </source>
</evidence>
<protein>
    <submittedName>
        <fullName evidence="3">Autophagy-related protein 16-1-like</fullName>
    </submittedName>
</protein>
<sequence length="173" mass="19964">MPRAAWRRHVLEALERREERTWRLRGLLERRECRSACRAPGRGGGMQRLAQDLGALQRQYEGLQCKAWELSQEAEGLRGELDRVRGLLQQARQERQGLEARWVREKALEAERLNWALEREEKSQQKVSRLQEKLQRVREGRAPPPPFLCCQPQESQITFGGGGKSKDLPGLGS</sequence>
<proteinExistence type="predicted"/>
<feature type="region of interest" description="Disordered" evidence="1">
    <location>
        <begin position="131"/>
        <end position="173"/>
    </location>
</feature>
<organism evidence="2 3">
    <name type="scientific">Gekko japonicus</name>
    <name type="common">Schlegel's Japanese gecko</name>
    <dbReference type="NCBI Taxonomy" id="146911"/>
    <lineage>
        <taxon>Eukaryota</taxon>
        <taxon>Metazoa</taxon>
        <taxon>Chordata</taxon>
        <taxon>Craniata</taxon>
        <taxon>Vertebrata</taxon>
        <taxon>Euteleostomi</taxon>
        <taxon>Lepidosauria</taxon>
        <taxon>Squamata</taxon>
        <taxon>Bifurcata</taxon>
        <taxon>Gekkota</taxon>
        <taxon>Gekkonidae</taxon>
        <taxon>Gekkoninae</taxon>
        <taxon>Gekko</taxon>
    </lineage>
</organism>
<dbReference type="RefSeq" id="XP_015283362.1">
    <property type="nucleotide sequence ID" value="XM_015427876.1"/>
</dbReference>
<keyword evidence="2" id="KW-1185">Reference proteome</keyword>
<gene>
    <name evidence="3" type="primary">LOC107124411</name>
</gene>
<feature type="compositionally biased region" description="Basic and acidic residues" evidence="1">
    <location>
        <begin position="131"/>
        <end position="141"/>
    </location>
</feature>
<name>A0ABM1LBM5_GEKJA</name>